<protein>
    <submittedName>
        <fullName evidence="7">Metallophosphoesterase</fullName>
    </submittedName>
</protein>
<dbReference type="AlphaFoldDB" id="A0A7Z2VFF2"/>
<reference evidence="7 8" key="1">
    <citation type="submission" date="2020-04" db="EMBL/GenBank/DDBJ databases">
        <title>Genome sequencing of novel species.</title>
        <authorList>
            <person name="Heo J."/>
            <person name="Kim S.-J."/>
            <person name="Kim J.-S."/>
            <person name="Hong S.-B."/>
            <person name="Kwon S.-W."/>
        </authorList>
    </citation>
    <scope>NUCLEOTIDE SEQUENCE [LARGE SCALE GENOMIC DNA]</scope>
    <source>
        <strain evidence="7 8">MFER-1</strain>
    </source>
</reference>
<dbReference type="PANTHER" id="PTHR31302:SF25">
    <property type="entry name" value="PHOSPHOESTERASE"/>
    <property type="match status" value="1"/>
</dbReference>
<comment type="cofactor">
    <cofactor evidence="1">
        <name>a divalent metal cation</name>
        <dbReference type="ChEBI" id="CHEBI:60240"/>
    </cofactor>
</comment>
<keyword evidence="8" id="KW-1185">Reference proteome</keyword>
<name>A0A7Z2VFF2_9BACL</name>
<proteinExistence type="inferred from homology"/>
<evidence type="ECO:0000256" key="4">
    <source>
        <dbReference type="ARBA" id="ARBA00061089"/>
    </source>
</evidence>
<accession>A0A7Z2VFF2</accession>
<dbReference type="GO" id="GO:0008758">
    <property type="term" value="F:UDP-2,3-diacylglucosamine hydrolase activity"/>
    <property type="evidence" value="ECO:0007669"/>
    <property type="project" value="TreeGrafter"/>
</dbReference>
<keyword evidence="5" id="KW-0812">Transmembrane</keyword>
<dbReference type="InterPro" id="IPR051158">
    <property type="entry name" value="Metallophosphoesterase_sf"/>
</dbReference>
<sequence>MHVQLFLGLATVFAAIIVFIYAYGFTIVPKRLSITRLEVYSPSLPESFEGVTLLQFSDTHLGPQFTLPRLRQLVDVIQTIRPDIVVFTGDLHDAGSADNIAKYDPSPLLADIQAPLGKYAVYGNHDFGYGRKTRSSGSFLSRAGFKMLVNEREKITLPGGDSITIAGLDDYVLGKPNAESTLSKLDKDGFNILLAHEPDVADRLTRFPVDLQLSGHSHGGQVSLPLVGALVRTRLGRKYLKGKYLIHDSQRKERPYLLYVNRGIGTTRIPIRIGSDPELAVFTLRGSPSNSSHSTSLRF</sequence>
<dbReference type="CDD" id="cd07385">
    <property type="entry name" value="MPP_YkuE_C"/>
    <property type="match status" value="1"/>
</dbReference>
<evidence type="ECO:0000256" key="5">
    <source>
        <dbReference type="SAM" id="Phobius"/>
    </source>
</evidence>
<evidence type="ECO:0000256" key="3">
    <source>
        <dbReference type="ARBA" id="ARBA00022801"/>
    </source>
</evidence>
<dbReference type="GO" id="GO:0016020">
    <property type="term" value="C:membrane"/>
    <property type="evidence" value="ECO:0007669"/>
    <property type="project" value="GOC"/>
</dbReference>
<evidence type="ECO:0000313" key="7">
    <source>
        <dbReference type="EMBL" id="QJD82127.1"/>
    </source>
</evidence>
<dbReference type="FunFam" id="3.60.21.10:FF:000028">
    <property type="entry name" value="Putative metallophosphoesterase"/>
    <property type="match status" value="1"/>
</dbReference>
<dbReference type="GO" id="GO:0046872">
    <property type="term" value="F:metal ion binding"/>
    <property type="evidence" value="ECO:0007669"/>
    <property type="project" value="UniProtKB-KW"/>
</dbReference>
<dbReference type="PANTHER" id="PTHR31302">
    <property type="entry name" value="TRANSMEMBRANE PROTEIN WITH METALLOPHOSPHOESTERASE DOMAIN-RELATED"/>
    <property type="match status" value="1"/>
</dbReference>
<keyword evidence="3" id="KW-0378">Hydrolase</keyword>
<evidence type="ECO:0000256" key="1">
    <source>
        <dbReference type="ARBA" id="ARBA00001968"/>
    </source>
</evidence>
<gene>
    <name evidence="7" type="ORF">HH215_02320</name>
</gene>
<dbReference type="InterPro" id="IPR004843">
    <property type="entry name" value="Calcineurin-like_PHP"/>
</dbReference>
<keyword evidence="5" id="KW-0472">Membrane</keyword>
<dbReference type="InterPro" id="IPR029052">
    <property type="entry name" value="Metallo-depent_PP-like"/>
</dbReference>
<keyword evidence="5" id="KW-1133">Transmembrane helix</keyword>
<dbReference type="Gene3D" id="3.60.21.10">
    <property type="match status" value="1"/>
</dbReference>
<organism evidence="7 8">
    <name type="scientific">Cohnella herbarum</name>
    <dbReference type="NCBI Taxonomy" id="2728023"/>
    <lineage>
        <taxon>Bacteria</taxon>
        <taxon>Bacillati</taxon>
        <taxon>Bacillota</taxon>
        <taxon>Bacilli</taxon>
        <taxon>Bacillales</taxon>
        <taxon>Paenibacillaceae</taxon>
        <taxon>Cohnella</taxon>
    </lineage>
</organism>
<evidence type="ECO:0000313" key="8">
    <source>
        <dbReference type="Proteomes" id="UP000502248"/>
    </source>
</evidence>
<feature type="domain" description="Calcineurin-like phosphoesterase" evidence="6">
    <location>
        <begin position="52"/>
        <end position="219"/>
    </location>
</feature>
<comment type="similarity">
    <text evidence="4">Belongs to the metallophosphoesterase superfamily.</text>
</comment>
<dbReference type="RefSeq" id="WP_169278430.1">
    <property type="nucleotide sequence ID" value="NZ_CP051680.1"/>
</dbReference>
<dbReference type="Pfam" id="PF00149">
    <property type="entry name" value="Metallophos"/>
    <property type="match status" value="1"/>
</dbReference>
<dbReference type="Proteomes" id="UP000502248">
    <property type="component" value="Chromosome"/>
</dbReference>
<evidence type="ECO:0000259" key="6">
    <source>
        <dbReference type="Pfam" id="PF00149"/>
    </source>
</evidence>
<keyword evidence="2" id="KW-0479">Metal-binding</keyword>
<dbReference type="GO" id="GO:0009245">
    <property type="term" value="P:lipid A biosynthetic process"/>
    <property type="evidence" value="ECO:0007669"/>
    <property type="project" value="TreeGrafter"/>
</dbReference>
<dbReference type="EMBL" id="CP051680">
    <property type="protein sequence ID" value="QJD82127.1"/>
    <property type="molecule type" value="Genomic_DNA"/>
</dbReference>
<dbReference type="KEGG" id="cheb:HH215_02320"/>
<feature type="transmembrane region" description="Helical" evidence="5">
    <location>
        <begin position="6"/>
        <end position="28"/>
    </location>
</feature>
<dbReference type="SUPFAM" id="SSF56300">
    <property type="entry name" value="Metallo-dependent phosphatases"/>
    <property type="match status" value="1"/>
</dbReference>
<evidence type="ECO:0000256" key="2">
    <source>
        <dbReference type="ARBA" id="ARBA00022723"/>
    </source>
</evidence>